<name>A0A0D9XYL8_9ORYZ</name>
<sequence>MADLTKLDLARLSSVYCSVHVARSGVRSRRQPTTVDRVKLFFVVKGDLGSLILKVSRTPITDM</sequence>
<reference evidence="1" key="3">
    <citation type="submission" date="2015-04" db="UniProtKB">
        <authorList>
            <consortium name="EnsemblPlants"/>
        </authorList>
    </citation>
    <scope>IDENTIFICATION</scope>
</reference>
<organism evidence="1 2">
    <name type="scientific">Leersia perrieri</name>
    <dbReference type="NCBI Taxonomy" id="77586"/>
    <lineage>
        <taxon>Eukaryota</taxon>
        <taxon>Viridiplantae</taxon>
        <taxon>Streptophyta</taxon>
        <taxon>Embryophyta</taxon>
        <taxon>Tracheophyta</taxon>
        <taxon>Spermatophyta</taxon>
        <taxon>Magnoliopsida</taxon>
        <taxon>Liliopsida</taxon>
        <taxon>Poales</taxon>
        <taxon>Poaceae</taxon>
        <taxon>BOP clade</taxon>
        <taxon>Oryzoideae</taxon>
        <taxon>Oryzeae</taxon>
        <taxon>Oryzinae</taxon>
        <taxon>Leersia</taxon>
    </lineage>
</organism>
<proteinExistence type="predicted"/>
<keyword evidence="2" id="KW-1185">Reference proteome</keyword>
<dbReference type="Gramene" id="LPERR12G07840.2">
    <property type="protein sequence ID" value="LPERR12G07840.2"/>
    <property type="gene ID" value="LPERR12G07840"/>
</dbReference>
<reference evidence="1 2" key="1">
    <citation type="submission" date="2012-08" db="EMBL/GenBank/DDBJ databases">
        <title>Oryza genome evolution.</title>
        <authorList>
            <person name="Wing R.A."/>
        </authorList>
    </citation>
    <scope>NUCLEOTIDE SEQUENCE</scope>
</reference>
<accession>A0A0D9XYL8</accession>
<reference evidence="2" key="2">
    <citation type="submission" date="2013-12" db="EMBL/GenBank/DDBJ databases">
        <authorList>
            <person name="Yu Y."/>
            <person name="Lee S."/>
            <person name="de Baynast K."/>
            <person name="Wissotski M."/>
            <person name="Liu L."/>
            <person name="Talag J."/>
            <person name="Goicoechea J."/>
            <person name="Angelova A."/>
            <person name="Jetty R."/>
            <person name="Kudrna D."/>
            <person name="Golser W."/>
            <person name="Rivera L."/>
            <person name="Zhang J."/>
            <person name="Wing R."/>
        </authorList>
    </citation>
    <scope>NUCLEOTIDE SEQUENCE</scope>
</reference>
<dbReference type="EnsemblPlants" id="LPERR12G07840.2">
    <property type="protein sequence ID" value="LPERR12G07840.2"/>
    <property type="gene ID" value="LPERR12G07840"/>
</dbReference>
<dbReference type="Proteomes" id="UP000032180">
    <property type="component" value="Chromosome 12"/>
</dbReference>
<protein>
    <submittedName>
        <fullName evidence="1">Uncharacterized protein</fullName>
    </submittedName>
</protein>
<dbReference type="HOGENOM" id="CLU_2964142_0_0_1"/>
<dbReference type="AlphaFoldDB" id="A0A0D9XYL8"/>
<evidence type="ECO:0000313" key="2">
    <source>
        <dbReference type="Proteomes" id="UP000032180"/>
    </source>
</evidence>
<evidence type="ECO:0000313" key="1">
    <source>
        <dbReference type="EnsemblPlants" id="LPERR12G07840.2"/>
    </source>
</evidence>